<evidence type="ECO:0000313" key="2">
    <source>
        <dbReference type="EMBL" id="KNZ50005.1"/>
    </source>
</evidence>
<protein>
    <submittedName>
        <fullName evidence="2">Uncharacterized protein</fullName>
    </submittedName>
</protein>
<gene>
    <name evidence="2" type="ORF">VP01_4647g2</name>
</gene>
<comment type="caution">
    <text evidence="2">The sequence shown here is derived from an EMBL/GenBank/DDBJ whole genome shotgun (WGS) entry which is preliminary data.</text>
</comment>
<evidence type="ECO:0000313" key="3">
    <source>
        <dbReference type="Proteomes" id="UP000037035"/>
    </source>
</evidence>
<dbReference type="Proteomes" id="UP000037035">
    <property type="component" value="Unassembled WGS sequence"/>
</dbReference>
<reference evidence="2 3" key="1">
    <citation type="submission" date="2015-08" db="EMBL/GenBank/DDBJ databases">
        <title>Next Generation Sequencing and Analysis of the Genome of Puccinia sorghi L Schw, the Causal Agent of Maize Common Rust.</title>
        <authorList>
            <person name="Rochi L."/>
            <person name="Burguener G."/>
            <person name="Darino M."/>
            <person name="Turjanski A."/>
            <person name="Kreff E."/>
            <person name="Dieguez M.J."/>
            <person name="Sacco F."/>
        </authorList>
    </citation>
    <scope>NUCLEOTIDE SEQUENCE [LARGE SCALE GENOMIC DNA]</scope>
    <source>
        <strain evidence="2 3">RO10H11247</strain>
    </source>
</reference>
<accession>A0A0L6UQ91</accession>
<dbReference type="AlphaFoldDB" id="A0A0L6UQ91"/>
<keyword evidence="3" id="KW-1185">Reference proteome</keyword>
<proteinExistence type="predicted"/>
<sequence>MCLLTRIDIDCANPRRYIRKVVVAPIAFPTPLLFLVFPTRRTTTVSSICLPLRLCSRLFSKIISVHTRRAPPSCYLLLVSITESLRMTISSGLETSLSSVVQSNGPLAFQKARNRALFPGLDTRSPPTLQINSELTWAMSLRIFWAVHRYTPRYTPGVLTMSARSRQITTHPATSAMVFPKSPICRANIAAGHLGCISPVINIAWCLIVQVPWSGMVQGINMVKYGRGDGLLLFRLCLITWSRQGAENTTDGGFAIVALLVLLHANCPLCIRGFQFETPHIEAGKSGEILQAIQEGFFVHDGLWRQGRSSHSLHAPLPHSTHLYNIPKYISCNTPSINLADGKWELEVKGKRKCGGQAGLHVLDLNLIPSVSHRVPSHICSQKFGLKHLACWLHETCISVSKRGLGSQPPRIGSATPKCCDQHLGVAAMLPGGLKYVAIPKDLFHEFLGVAPPIPHFGMGVAPPIRKPATPGSPGVAAPISCSSFY</sequence>
<keyword evidence="1" id="KW-1133">Transmembrane helix</keyword>
<evidence type="ECO:0000256" key="1">
    <source>
        <dbReference type="SAM" id="Phobius"/>
    </source>
</evidence>
<dbReference type="VEuPathDB" id="FungiDB:VP01_4647g2"/>
<dbReference type="EMBL" id="LAVV01009776">
    <property type="protein sequence ID" value="KNZ50005.1"/>
    <property type="molecule type" value="Genomic_DNA"/>
</dbReference>
<organism evidence="2 3">
    <name type="scientific">Puccinia sorghi</name>
    <dbReference type="NCBI Taxonomy" id="27349"/>
    <lineage>
        <taxon>Eukaryota</taxon>
        <taxon>Fungi</taxon>
        <taxon>Dikarya</taxon>
        <taxon>Basidiomycota</taxon>
        <taxon>Pucciniomycotina</taxon>
        <taxon>Pucciniomycetes</taxon>
        <taxon>Pucciniales</taxon>
        <taxon>Pucciniaceae</taxon>
        <taxon>Puccinia</taxon>
    </lineage>
</organism>
<keyword evidence="1" id="KW-0472">Membrane</keyword>
<name>A0A0L6UQ91_9BASI</name>
<keyword evidence="1" id="KW-0812">Transmembrane</keyword>
<feature type="transmembrane region" description="Helical" evidence="1">
    <location>
        <begin position="21"/>
        <end position="39"/>
    </location>
</feature>